<dbReference type="InterPro" id="IPR006048">
    <property type="entry name" value="A-amylase/branching_C"/>
</dbReference>
<keyword evidence="10" id="KW-0624">Polysaccharide degradation</keyword>
<organism evidence="16 17">
    <name type="scientific">Coniophora puteana (strain RWD-64-598)</name>
    <name type="common">Brown rot fungus</name>
    <dbReference type="NCBI Taxonomy" id="741705"/>
    <lineage>
        <taxon>Eukaryota</taxon>
        <taxon>Fungi</taxon>
        <taxon>Dikarya</taxon>
        <taxon>Basidiomycota</taxon>
        <taxon>Agaricomycotina</taxon>
        <taxon>Agaricomycetes</taxon>
        <taxon>Agaricomycetidae</taxon>
        <taxon>Boletales</taxon>
        <taxon>Coniophorineae</taxon>
        <taxon>Coniophoraceae</taxon>
        <taxon>Coniophora</taxon>
    </lineage>
</organism>
<dbReference type="Proteomes" id="UP000053558">
    <property type="component" value="Unassembled WGS sequence"/>
</dbReference>
<dbReference type="PANTHER" id="PTHR43447">
    <property type="entry name" value="ALPHA-AMYLASE"/>
    <property type="match status" value="1"/>
</dbReference>
<dbReference type="OMA" id="FRYAYDL"/>
<keyword evidence="17" id="KW-1185">Reference proteome</keyword>
<feature type="chain" id="PRO_5024409925" description="Alpha-amylase" evidence="14">
    <location>
        <begin position="20"/>
        <end position="569"/>
    </location>
</feature>
<evidence type="ECO:0000256" key="3">
    <source>
        <dbReference type="ARBA" id="ARBA00008061"/>
    </source>
</evidence>
<dbReference type="SMART" id="SM00642">
    <property type="entry name" value="Aamy"/>
    <property type="match status" value="1"/>
</dbReference>
<dbReference type="GO" id="GO:0004556">
    <property type="term" value="F:alpha-amylase activity"/>
    <property type="evidence" value="ECO:0007669"/>
    <property type="project" value="UniProtKB-UniRule"/>
</dbReference>
<dbReference type="InterPro" id="IPR013784">
    <property type="entry name" value="Carb-bd-like_fold"/>
</dbReference>
<evidence type="ECO:0000256" key="5">
    <source>
        <dbReference type="ARBA" id="ARBA00022723"/>
    </source>
</evidence>
<dbReference type="CDD" id="cd11317">
    <property type="entry name" value="AmyAc_bac_euk_AmyA"/>
    <property type="match status" value="1"/>
</dbReference>
<gene>
    <name evidence="16" type="ORF">CONPUDRAFT_108744</name>
</gene>
<dbReference type="SUPFAM" id="SSF51445">
    <property type="entry name" value="(Trans)glycosidases"/>
    <property type="match status" value="1"/>
</dbReference>
<evidence type="ECO:0000259" key="15">
    <source>
        <dbReference type="PROSITE" id="PS51166"/>
    </source>
</evidence>
<dbReference type="GO" id="GO:0000272">
    <property type="term" value="P:polysaccharide catabolic process"/>
    <property type="evidence" value="ECO:0007669"/>
    <property type="project" value="UniProtKB-KW"/>
</dbReference>
<dbReference type="InterPro" id="IPR013783">
    <property type="entry name" value="Ig-like_fold"/>
</dbReference>
<comment type="caution">
    <text evidence="16">The sequence shown here is derived from an EMBL/GenBank/DDBJ whole genome shotgun (WGS) entry which is preliminary data.</text>
</comment>
<dbReference type="InterPro" id="IPR017853">
    <property type="entry name" value="GH"/>
</dbReference>
<keyword evidence="9 12" id="KW-0326">Glycosidase</keyword>
<feature type="domain" description="CBM20" evidence="15">
    <location>
        <begin position="469"/>
        <end position="569"/>
    </location>
</feature>
<sequence length="569" mass="60289">MIAQASVFIAILASLAAEAAPSGNKDVIIQLFEWNWDSIASECTNFIGPTGYGFVQVSPPQEAIQGDQWWTDYQPVSYNITSKRGNRDQFQNMVSTCATAGVSVIADTVLNHMTAGGGTGTDGNSYTQFDYAAVPYTSDNFHYCGTTNNAIEDWNNETQVWTCELENLADLATDTQYVQQIEANYVNDLLSLGVKGLRLDAAKDIDPANIAAIAGMFTSKPYITQEVIWGDGQPVTPQLYTGNGDVMEFRYTSALQSAFLGGGIDSLQDLDNQGWVAGTSANVFVADHDTERSGASLNYSSPSNAYVLAHIFSLAHPYGTPTVLSSFEITDFDQGAPDNGTGTCTASGGQDGWLCQHRWPAIAGMVGFRASAGSANLTDWSSPSSSQIAFGRGSNAFVAINNEDSDWSTTFQTSLAAGSYCEVTSGPPSSNGSCAGAAFTVGSDGTFTGTISSRAAIALHTGAMGTGNSTGSSDAEINFAETATTTYGENIFVVGSIAELGSWDPSNSIALSADDYPVWKATVSVPAGTSFEYKYIRKETNGTIEWESDPNRSDTAPSSGSQTLDDTWR</sequence>
<feature type="signal peptide" evidence="14">
    <location>
        <begin position="1"/>
        <end position="19"/>
    </location>
</feature>
<dbReference type="RefSeq" id="XP_007771716.1">
    <property type="nucleotide sequence ID" value="XM_007773526.1"/>
</dbReference>
<accession>A0A5M3MIB8</accession>
<comment type="similarity">
    <text evidence="3 11">Belongs to the glycosyl hydrolase 13 family.</text>
</comment>
<dbReference type="OrthoDB" id="550577at2759"/>
<dbReference type="Gene3D" id="2.60.40.10">
    <property type="entry name" value="Immunoglobulins"/>
    <property type="match status" value="1"/>
</dbReference>
<comment type="cofactor">
    <cofactor evidence="2">
        <name>Ca(2+)</name>
        <dbReference type="ChEBI" id="CHEBI:29108"/>
    </cofactor>
</comment>
<evidence type="ECO:0000256" key="8">
    <source>
        <dbReference type="ARBA" id="ARBA00023277"/>
    </source>
</evidence>
<dbReference type="SUPFAM" id="SSF51011">
    <property type="entry name" value="Glycosyl hydrolase domain"/>
    <property type="match status" value="1"/>
</dbReference>
<proteinExistence type="inferred from homology"/>
<evidence type="ECO:0000256" key="11">
    <source>
        <dbReference type="RuleBase" id="RU003615"/>
    </source>
</evidence>
<dbReference type="SMART" id="SM01065">
    <property type="entry name" value="CBM_2"/>
    <property type="match status" value="1"/>
</dbReference>
<dbReference type="KEGG" id="cput:CONPUDRAFT_108744"/>
<dbReference type="PROSITE" id="PS51166">
    <property type="entry name" value="CBM20"/>
    <property type="match status" value="1"/>
</dbReference>
<dbReference type="InterPro" id="IPR002044">
    <property type="entry name" value="CBM20"/>
</dbReference>
<evidence type="ECO:0000256" key="14">
    <source>
        <dbReference type="SAM" id="SignalP"/>
    </source>
</evidence>
<keyword evidence="6 12" id="KW-0378">Hydrolase</keyword>
<protein>
    <recommendedName>
        <fullName evidence="4 12">Alpha-amylase</fullName>
        <ecNumber evidence="4 12">3.2.1.1</ecNumber>
    </recommendedName>
</protein>
<dbReference type="FunFam" id="2.60.40.10:FF:000552">
    <property type="entry name" value="Related to glucoamylase"/>
    <property type="match status" value="1"/>
</dbReference>
<dbReference type="InterPro" id="IPR006047">
    <property type="entry name" value="GH13_cat_dom"/>
</dbReference>
<name>A0A5M3MIB8_CONPW</name>
<dbReference type="SMART" id="SM00632">
    <property type="entry name" value="Aamy_C"/>
    <property type="match status" value="1"/>
</dbReference>
<evidence type="ECO:0000256" key="6">
    <source>
        <dbReference type="ARBA" id="ARBA00022801"/>
    </source>
</evidence>
<keyword evidence="14" id="KW-0732">Signal</keyword>
<evidence type="ECO:0000313" key="16">
    <source>
        <dbReference type="EMBL" id="EIW78746.1"/>
    </source>
</evidence>
<keyword evidence="8 12" id="KW-0119">Carbohydrate metabolism</keyword>
<dbReference type="GO" id="GO:2001070">
    <property type="term" value="F:starch binding"/>
    <property type="evidence" value="ECO:0007669"/>
    <property type="project" value="InterPro"/>
</dbReference>
<evidence type="ECO:0000256" key="9">
    <source>
        <dbReference type="ARBA" id="ARBA00023295"/>
    </source>
</evidence>
<dbReference type="InterPro" id="IPR006046">
    <property type="entry name" value="Alpha_amylase"/>
</dbReference>
<evidence type="ECO:0000256" key="7">
    <source>
        <dbReference type="ARBA" id="ARBA00022837"/>
    </source>
</evidence>
<evidence type="ECO:0000256" key="2">
    <source>
        <dbReference type="ARBA" id="ARBA00001913"/>
    </source>
</evidence>
<dbReference type="EC" id="3.2.1.1" evidence="4 12"/>
<dbReference type="Pfam" id="PF02806">
    <property type="entry name" value="Alpha-amylase_C"/>
    <property type="match status" value="1"/>
</dbReference>
<dbReference type="Gene3D" id="3.20.20.80">
    <property type="entry name" value="Glycosidases"/>
    <property type="match status" value="1"/>
</dbReference>
<evidence type="ECO:0000313" key="17">
    <source>
        <dbReference type="Proteomes" id="UP000053558"/>
    </source>
</evidence>
<evidence type="ECO:0000256" key="10">
    <source>
        <dbReference type="ARBA" id="ARBA00023326"/>
    </source>
</evidence>
<feature type="compositionally biased region" description="Polar residues" evidence="13">
    <location>
        <begin position="553"/>
        <end position="569"/>
    </location>
</feature>
<dbReference type="CDD" id="cd05808">
    <property type="entry name" value="CBM20_alpha_amylase"/>
    <property type="match status" value="1"/>
</dbReference>
<keyword evidence="7" id="KW-0106">Calcium</keyword>
<evidence type="ECO:0000256" key="1">
    <source>
        <dbReference type="ARBA" id="ARBA00000548"/>
    </source>
</evidence>
<reference evidence="17" key="1">
    <citation type="journal article" date="2012" name="Science">
        <title>The Paleozoic origin of enzymatic lignin decomposition reconstructed from 31 fungal genomes.</title>
        <authorList>
            <person name="Floudas D."/>
            <person name="Binder M."/>
            <person name="Riley R."/>
            <person name="Barry K."/>
            <person name="Blanchette R.A."/>
            <person name="Henrissat B."/>
            <person name="Martinez A.T."/>
            <person name="Otillar R."/>
            <person name="Spatafora J.W."/>
            <person name="Yadav J.S."/>
            <person name="Aerts A."/>
            <person name="Benoit I."/>
            <person name="Boyd A."/>
            <person name="Carlson A."/>
            <person name="Copeland A."/>
            <person name="Coutinho P.M."/>
            <person name="de Vries R.P."/>
            <person name="Ferreira P."/>
            <person name="Findley K."/>
            <person name="Foster B."/>
            <person name="Gaskell J."/>
            <person name="Glotzer D."/>
            <person name="Gorecki P."/>
            <person name="Heitman J."/>
            <person name="Hesse C."/>
            <person name="Hori C."/>
            <person name="Igarashi K."/>
            <person name="Jurgens J.A."/>
            <person name="Kallen N."/>
            <person name="Kersten P."/>
            <person name="Kohler A."/>
            <person name="Kuees U."/>
            <person name="Kumar T.K.A."/>
            <person name="Kuo A."/>
            <person name="LaButti K."/>
            <person name="Larrondo L.F."/>
            <person name="Lindquist E."/>
            <person name="Ling A."/>
            <person name="Lombard V."/>
            <person name="Lucas S."/>
            <person name="Lundell T."/>
            <person name="Martin R."/>
            <person name="McLaughlin D.J."/>
            <person name="Morgenstern I."/>
            <person name="Morin E."/>
            <person name="Murat C."/>
            <person name="Nagy L.G."/>
            <person name="Nolan M."/>
            <person name="Ohm R.A."/>
            <person name="Patyshakuliyeva A."/>
            <person name="Rokas A."/>
            <person name="Ruiz-Duenas F.J."/>
            <person name="Sabat G."/>
            <person name="Salamov A."/>
            <person name="Samejima M."/>
            <person name="Schmutz J."/>
            <person name="Slot J.C."/>
            <person name="St John F."/>
            <person name="Stenlid J."/>
            <person name="Sun H."/>
            <person name="Sun S."/>
            <person name="Syed K."/>
            <person name="Tsang A."/>
            <person name="Wiebenga A."/>
            <person name="Young D."/>
            <person name="Pisabarro A."/>
            <person name="Eastwood D.C."/>
            <person name="Martin F."/>
            <person name="Cullen D."/>
            <person name="Grigoriev I.V."/>
            <person name="Hibbett D.S."/>
        </authorList>
    </citation>
    <scope>NUCLEOTIDE SEQUENCE [LARGE SCALE GENOMIC DNA]</scope>
    <source>
        <strain evidence="17">RWD-64-598 SS2</strain>
    </source>
</reference>
<keyword evidence="5" id="KW-0479">Metal-binding</keyword>
<dbReference type="AlphaFoldDB" id="A0A5M3MIB8"/>
<dbReference type="SUPFAM" id="SSF49452">
    <property type="entry name" value="Starch-binding domain-like"/>
    <property type="match status" value="1"/>
</dbReference>
<dbReference type="PRINTS" id="PR00110">
    <property type="entry name" value="ALPHAAMYLASE"/>
</dbReference>
<dbReference type="Pfam" id="PF00128">
    <property type="entry name" value="Alpha-amylase"/>
    <property type="match status" value="1"/>
</dbReference>
<evidence type="ECO:0000256" key="12">
    <source>
        <dbReference type="RuleBase" id="RU361134"/>
    </source>
</evidence>
<comment type="catalytic activity">
    <reaction evidence="1 12">
        <text>Endohydrolysis of (1-&gt;4)-alpha-D-glucosidic linkages in polysaccharides containing three or more (1-&gt;4)-alpha-linked D-glucose units.</text>
        <dbReference type="EC" id="3.2.1.1"/>
    </reaction>
</comment>
<dbReference type="InterPro" id="IPR013780">
    <property type="entry name" value="Glyco_hydro_b"/>
</dbReference>
<dbReference type="GeneID" id="19198731"/>
<evidence type="ECO:0000256" key="4">
    <source>
        <dbReference type="ARBA" id="ARBA00012595"/>
    </source>
</evidence>
<dbReference type="GO" id="GO:0046872">
    <property type="term" value="F:metal ion binding"/>
    <property type="evidence" value="ECO:0007669"/>
    <property type="project" value="UniProtKB-KW"/>
</dbReference>
<feature type="region of interest" description="Disordered" evidence="13">
    <location>
        <begin position="545"/>
        <end position="569"/>
    </location>
</feature>
<dbReference type="EMBL" id="JH711582">
    <property type="protein sequence ID" value="EIW78746.1"/>
    <property type="molecule type" value="Genomic_DNA"/>
</dbReference>
<dbReference type="Gene3D" id="2.60.40.1180">
    <property type="entry name" value="Golgi alpha-mannosidase II"/>
    <property type="match status" value="1"/>
</dbReference>
<dbReference type="Pfam" id="PF00686">
    <property type="entry name" value="CBM_20"/>
    <property type="match status" value="1"/>
</dbReference>
<evidence type="ECO:0000256" key="13">
    <source>
        <dbReference type="SAM" id="MobiDB-lite"/>
    </source>
</evidence>
<dbReference type="InterPro" id="IPR031319">
    <property type="entry name" value="A-amylase_C"/>
</dbReference>